<sequence>VISDVMISELIEQFPKSLRNQIKSFKDFLEYFAKLYPYLDIVPDNNLVIEEDISEDGTKALFHFKNLNLFNISEDFEYHYYLLTGMMERSLSRIFRTDIHVEVVS</sequence>
<gene>
    <name evidence="1" type="ORF">S03H2_71046</name>
</gene>
<feature type="non-terminal residue" evidence="1">
    <location>
        <position position="105"/>
    </location>
</feature>
<feature type="non-terminal residue" evidence="1">
    <location>
        <position position="1"/>
    </location>
</feature>
<dbReference type="AlphaFoldDB" id="X1L9E0"/>
<organism evidence="1">
    <name type="scientific">marine sediment metagenome</name>
    <dbReference type="NCBI Taxonomy" id="412755"/>
    <lineage>
        <taxon>unclassified sequences</taxon>
        <taxon>metagenomes</taxon>
        <taxon>ecological metagenomes</taxon>
    </lineage>
</organism>
<comment type="caution">
    <text evidence="1">The sequence shown here is derived from an EMBL/GenBank/DDBJ whole genome shotgun (WGS) entry which is preliminary data.</text>
</comment>
<proteinExistence type="predicted"/>
<accession>X1L9E0</accession>
<name>X1L9E0_9ZZZZ</name>
<dbReference type="EMBL" id="BARU01047402">
    <property type="protein sequence ID" value="GAH99019.1"/>
    <property type="molecule type" value="Genomic_DNA"/>
</dbReference>
<evidence type="ECO:0000313" key="1">
    <source>
        <dbReference type="EMBL" id="GAH99019.1"/>
    </source>
</evidence>
<reference evidence="1" key="1">
    <citation type="journal article" date="2014" name="Front. Microbiol.">
        <title>High frequency of phylogenetically diverse reductive dehalogenase-homologous genes in deep subseafloor sedimentary metagenomes.</title>
        <authorList>
            <person name="Kawai M."/>
            <person name="Futagami T."/>
            <person name="Toyoda A."/>
            <person name="Takaki Y."/>
            <person name="Nishi S."/>
            <person name="Hori S."/>
            <person name="Arai W."/>
            <person name="Tsubouchi T."/>
            <person name="Morono Y."/>
            <person name="Uchiyama I."/>
            <person name="Ito T."/>
            <person name="Fujiyama A."/>
            <person name="Inagaki F."/>
            <person name="Takami H."/>
        </authorList>
    </citation>
    <scope>NUCLEOTIDE SEQUENCE</scope>
    <source>
        <strain evidence="1">Expedition CK06-06</strain>
    </source>
</reference>
<protein>
    <submittedName>
        <fullName evidence="1">Uncharacterized protein</fullName>
    </submittedName>
</protein>